<dbReference type="OMA" id="YFTPGIF"/>
<dbReference type="Pfam" id="PF20520">
    <property type="entry name" value="Ac45-VOA1_TM"/>
    <property type="match status" value="1"/>
</dbReference>
<proteinExistence type="inferred from homology"/>
<feature type="domain" description="V-type proton ATPase subunit S1/VOA1 transmembrane" evidence="12">
    <location>
        <begin position="232"/>
        <end position="271"/>
    </location>
</feature>
<dbReference type="GeneID" id="19113793"/>
<dbReference type="GO" id="GO:0005789">
    <property type="term" value="C:endoplasmic reticulum membrane"/>
    <property type="evidence" value="ECO:0007669"/>
    <property type="project" value="UniProtKB-SubCell"/>
</dbReference>
<dbReference type="PANTHER" id="PTHR28285">
    <property type="entry name" value="PROTEIN BIG1"/>
    <property type="match status" value="1"/>
</dbReference>
<dbReference type="STRING" id="717646.M2MXA9"/>
<feature type="chain" id="PRO_5004021414" description="Protein BIG1" evidence="11">
    <location>
        <begin position="19"/>
        <end position="284"/>
    </location>
</feature>
<protein>
    <recommendedName>
        <fullName evidence="3">Protein BIG1</fullName>
    </recommendedName>
</protein>
<keyword evidence="5 11" id="KW-0732">Signal</keyword>
<keyword evidence="6" id="KW-0256">Endoplasmic reticulum</keyword>
<evidence type="ECO:0000256" key="8">
    <source>
        <dbReference type="ARBA" id="ARBA00023136"/>
    </source>
</evidence>
<dbReference type="GO" id="GO:0009272">
    <property type="term" value="P:fungal-type cell wall biogenesis"/>
    <property type="evidence" value="ECO:0007669"/>
    <property type="project" value="TreeGrafter"/>
</dbReference>
<dbReference type="HOGENOM" id="CLU_062461_0_0_1"/>
<dbReference type="InterPro" id="IPR046756">
    <property type="entry name" value="VAS1/VOA1_TM"/>
</dbReference>
<evidence type="ECO:0000256" key="11">
    <source>
        <dbReference type="SAM" id="SignalP"/>
    </source>
</evidence>
<dbReference type="PANTHER" id="PTHR28285:SF1">
    <property type="entry name" value="PROTEIN BIG1"/>
    <property type="match status" value="1"/>
</dbReference>
<evidence type="ECO:0000256" key="7">
    <source>
        <dbReference type="ARBA" id="ARBA00022989"/>
    </source>
</evidence>
<keyword evidence="4 10" id="KW-0812">Transmembrane</keyword>
<feature type="signal peptide" evidence="11">
    <location>
        <begin position="1"/>
        <end position="18"/>
    </location>
</feature>
<gene>
    <name evidence="13" type="ORF">BAUCODRAFT_39452</name>
</gene>
<dbReference type="AlphaFoldDB" id="M2MXA9"/>
<reference evidence="13 14" key="1">
    <citation type="journal article" date="2012" name="PLoS Pathog.">
        <title>Diverse lifestyles and strategies of plant pathogenesis encoded in the genomes of eighteen Dothideomycetes fungi.</title>
        <authorList>
            <person name="Ohm R.A."/>
            <person name="Feau N."/>
            <person name="Henrissat B."/>
            <person name="Schoch C.L."/>
            <person name="Horwitz B.A."/>
            <person name="Barry K.W."/>
            <person name="Condon B.J."/>
            <person name="Copeland A.C."/>
            <person name="Dhillon B."/>
            <person name="Glaser F."/>
            <person name="Hesse C.N."/>
            <person name="Kosti I."/>
            <person name="LaButti K."/>
            <person name="Lindquist E.A."/>
            <person name="Lucas S."/>
            <person name="Salamov A.A."/>
            <person name="Bradshaw R.E."/>
            <person name="Ciuffetti L."/>
            <person name="Hamelin R.C."/>
            <person name="Kema G.H.J."/>
            <person name="Lawrence C."/>
            <person name="Scott J.A."/>
            <person name="Spatafora J.W."/>
            <person name="Turgeon B.G."/>
            <person name="de Wit P.J.G.M."/>
            <person name="Zhong S."/>
            <person name="Goodwin S.B."/>
            <person name="Grigoriev I.V."/>
        </authorList>
    </citation>
    <scope>NUCLEOTIDE SEQUENCE [LARGE SCALE GENOMIC DNA]</scope>
    <source>
        <strain evidence="13 14">UAMH 10762</strain>
    </source>
</reference>
<keyword evidence="8 10" id="KW-0472">Membrane</keyword>
<evidence type="ECO:0000256" key="5">
    <source>
        <dbReference type="ARBA" id="ARBA00022729"/>
    </source>
</evidence>
<dbReference type="KEGG" id="bcom:BAUCODRAFT_39452"/>
<evidence type="ECO:0000256" key="3">
    <source>
        <dbReference type="ARBA" id="ARBA00022089"/>
    </source>
</evidence>
<evidence type="ECO:0000313" key="13">
    <source>
        <dbReference type="EMBL" id="EMC91289.1"/>
    </source>
</evidence>
<evidence type="ECO:0000259" key="12">
    <source>
        <dbReference type="Pfam" id="PF20520"/>
    </source>
</evidence>
<evidence type="ECO:0000256" key="9">
    <source>
        <dbReference type="ARBA" id="ARBA00023316"/>
    </source>
</evidence>
<keyword evidence="9" id="KW-0961">Cell wall biogenesis/degradation</keyword>
<sequence>MLLRSVCQLLLATSTVQAFKDAHPFFMLLSDPSGRYSNSPLPQIASSGDVETQVLDALSGCEHDAYVIFTQPGARADDVMSMARLREQMAKGRNETLLQTSEALGSVNADKLADALARKCSLAESTTKHLITKPLQPLTMAGDDRKTETAMSDVAITRYLDELSSKNMPYVLIYAASAIQQDPPYEMDEEYPSALHIDLKRDISAEGRRLRQRQSNVTDNTQYKLPLFETYQFLSPAIFMGLTVTLLLFLIGYVGVSAIAGLEVSYAAFSKEMGPQAQNKGKQQ</sequence>
<keyword evidence="14" id="KW-1185">Reference proteome</keyword>
<evidence type="ECO:0000313" key="14">
    <source>
        <dbReference type="Proteomes" id="UP000011761"/>
    </source>
</evidence>
<accession>M2MXA9</accession>
<dbReference type="OrthoDB" id="9985059at2759"/>
<dbReference type="eggNOG" id="ENOG502S6TD">
    <property type="taxonomic scope" value="Eukaryota"/>
</dbReference>
<evidence type="ECO:0000256" key="2">
    <source>
        <dbReference type="ARBA" id="ARBA00008203"/>
    </source>
</evidence>
<evidence type="ECO:0000256" key="1">
    <source>
        <dbReference type="ARBA" id="ARBA00004115"/>
    </source>
</evidence>
<dbReference type="GO" id="GO:0071555">
    <property type="term" value="P:cell wall organization"/>
    <property type="evidence" value="ECO:0007669"/>
    <property type="project" value="UniProtKB-KW"/>
</dbReference>
<dbReference type="InterPro" id="IPR037654">
    <property type="entry name" value="Big1"/>
</dbReference>
<feature type="transmembrane region" description="Helical" evidence="10">
    <location>
        <begin position="237"/>
        <end position="262"/>
    </location>
</feature>
<keyword evidence="7 10" id="KW-1133">Transmembrane helix</keyword>
<dbReference type="Proteomes" id="UP000011761">
    <property type="component" value="Unassembled WGS sequence"/>
</dbReference>
<dbReference type="GO" id="GO:0006078">
    <property type="term" value="P:(1-&gt;6)-beta-D-glucan biosynthetic process"/>
    <property type="evidence" value="ECO:0007669"/>
    <property type="project" value="TreeGrafter"/>
</dbReference>
<dbReference type="EMBL" id="KB445564">
    <property type="protein sequence ID" value="EMC91289.1"/>
    <property type="molecule type" value="Genomic_DNA"/>
</dbReference>
<dbReference type="RefSeq" id="XP_007681395.1">
    <property type="nucleotide sequence ID" value="XM_007683205.1"/>
</dbReference>
<name>M2MXA9_BAUPA</name>
<evidence type="ECO:0000256" key="6">
    <source>
        <dbReference type="ARBA" id="ARBA00022824"/>
    </source>
</evidence>
<evidence type="ECO:0000256" key="4">
    <source>
        <dbReference type="ARBA" id="ARBA00022692"/>
    </source>
</evidence>
<evidence type="ECO:0000256" key="10">
    <source>
        <dbReference type="SAM" id="Phobius"/>
    </source>
</evidence>
<organism evidence="13 14">
    <name type="scientific">Baudoinia panamericana (strain UAMH 10762)</name>
    <name type="common">Angels' share fungus</name>
    <name type="synonym">Baudoinia compniacensis (strain UAMH 10762)</name>
    <dbReference type="NCBI Taxonomy" id="717646"/>
    <lineage>
        <taxon>Eukaryota</taxon>
        <taxon>Fungi</taxon>
        <taxon>Dikarya</taxon>
        <taxon>Ascomycota</taxon>
        <taxon>Pezizomycotina</taxon>
        <taxon>Dothideomycetes</taxon>
        <taxon>Dothideomycetidae</taxon>
        <taxon>Mycosphaerellales</taxon>
        <taxon>Teratosphaeriaceae</taxon>
        <taxon>Baudoinia</taxon>
    </lineage>
</organism>
<comment type="subcellular location">
    <subcellularLocation>
        <location evidence="1">Endoplasmic reticulum membrane</location>
        <topology evidence="1">Single-pass type I membrane protein</topology>
    </subcellularLocation>
</comment>
<comment type="similarity">
    <text evidence="2">Belongs to the BIG1 family.</text>
</comment>